<sequence>MAFRDVVQLLLERSQAIPLRPVAGLPNNRAWSSCFQGYQLLSDRWWRRLDTALCTRVCDTLAMSMLPSRCLAVPTAMGFISKVSTIGRIHHINVVRLVGFCAEEMRRALVYYVFKASPASGRKFFLGVLVTLLAKAE</sequence>
<evidence type="ECO:0000256" key="1">
    <source>
        <dbReference type="ARBA" id="ARBA00004479"/>
    </source>
</evidence>
<dbReference type="GO" id="GO:0004674">
    <property type="term" value="F:protein serine/threonine kinase activity"/>
    <property type="evidence" value="ECO:0007669"/>
    <property type="project" value="UniProtKB-KW"/>
</dbReference>
<name>A0A5J9VEQ8_9POAL</name>
<evidence type="ECO:0000313" key="8">
    <source>
        <dbReference type="EMBL" id="TVU34168.1"/>
    </source>
</evidence>
<keyword evidence="2" id="KW-0418">Kinase</keyword>
<dbReference type="GO" id="GO:0016020">
    <property type="term" value="C:membrane"/>
    <property type="evidence" value="ECO:0007669"/>
    <property type="project" value="UniProtKB-SubCell"/>
</dbReference>
<evidence type="ECO:0000256" key="4">
    <source>
        <dbReference type="ARBA" id="ARBA00022729"/>
    </source>
</evidence>
<keyword evidence="2" id="KW-0723">Serine/threonine-protein kinase</keyword>
<evidence type="ECO:0000313" key="9">
    <source>
        <dbReference type="Proteomes" id="UP000324897"/>
    </source>
</evidence>
<keyword evidence="7" id="KW-0325">Glycoprotein</keyword>
<keyword evidence="9" id="KW-1185">Reference proteome</keyword>
<proteinExistence type="predicted"/>
<feature type="non-terminal residue" evidence="8">
    <location>
        <position position="1"/>
    </location>
</feature>
<keyword evidence="4" id="KW-0732">Signal</keyword>
<comment type="subcellular location">
    <subcellularLocation>
        <location evidence="1">Membrane</location>
        <topology evidence="1">Single-pass type I membrane protein</topology>
    </subcellularLocation>
</comment>
<dbReference type="OrthoDB" id="784774at2759"/>
<dbReference type="Gramene" id="TVU34168">
    <property type="protein sequence ID" value="TVU34168"/>
    <property type="gene ID" value="EJB05_15997"/>
</dbReference>
<evidence type="ECO:0000256" key="2">
    <source>
        <dbReference type="ARBA" id="ARBA00022527"/>
    </source>
</evidence>
<keyword evidence="3" id="KW-0812">Transmembrane</keyword>
<reference evidence="8 9" key="1">
    <citation type="journal article" date="2019" name="Sci. Rep.">
        <title>A high-quality genome of Eragrostis curvula grass provides insights into Poaceae evolution and supports new strategies to enhance forage quality.</title>
        <authorList>
            <person name="Carballo J."/>
            <person name="Santos B.A.C.M."/>
            <person name="Zappacosta D."/>
            <person name="Garbus I."/>
            <person name="Selva J.P."/>
            <person name="Gallo C.A."/>
            <person name="Diaz A."/>
            <person name="Albertini E."/>
            <person name="Caccamo M."/>
            <person name="Echenique V."/>
        </authorList>
    </citation>
    <scope>NUCLEOTIDE SEQUENCE [LARGE SCALE GENOMIC DNA]</scope>
    <source>
        <strain evidence="9">cv. Victoria</strain>
        <tissue evidence="8">Leaf</tissue>
    </source>
</reference>
<dbReference type="Gene3D" id="3.30.200.20">
    <property type="entry name" value="Phosphorylase Kinase, domain 1"/>
    <property type="match status" value="1"/>
</dbReference>
<keyword evidence="6" id="KW-0472">Membrane</keyword>
<dbReference type="InterPro" id="IPR045874">
    <property type="entry name" value="LRK10/LRL21-25-like"/>
</dbReference>
<dbReference type="Proteomes" id="UP000324897">
    <property type="component" value="Unassembled WGS sequence"/>
</dbReference>
<comment type="caution">
    <text evidence="8">The sequence shown here is derived from an EMBL/GenBank/DDBJ whole genome shotgun (WGS) entry which is preliminary data.</text>
</comment>
<evidence type="ECO:0000256" key="7">
    <source>
        <dbReference type="ARBA" id="ARBA00023180"/>
    </source>
</evidence>
<evidence type="ECO:0008006" key="10">
    <source>
        <dbReference type="Google" id="ProtNLM"/>
    </source>
</evidence>
<gene>
    <name evidence="8" type="ORF">EJB05_15997</name>
</gene>
<dbReference type="PANTHER" id="PTHR27009">
    <property type="entry name" value="RUST RESISTANCE KINASE LR10-RELATED"/>
    <property type="match status" value="1"/>
</dbReference>
<dbReference type="EMBL" id="RWGY01000009">
    <property type="protein sequence ID" value="TVU34168.1"/>
    <property type="molecule type" value="Genomic_DNA"/>
</dbReference>
<evidence type="ECO:0000256" key="6">
    <source>
        <dbReference type="ARBA" id="ARBA00023136"/>
    </source>
</evidence>
<accession>A0A5J9VEQ8</accession>
<keyword evidence="2" id="KW-0808">Transferase</keyword>
<organism evidence="8 9">
    <name type="scientific">Eragrostis curvula</name>
    <name type="common">weeping love grass</name>
    <dbReference type="NCBI Taxonomy" id="38414"/>
    <lineage>
        <taxon>Eukaryota</taxon>
        <taxon>Viridiplantae</taxon>
        <taxon>Streptophyta</taxon>
        <taxon>Embryophyta</taxon>
        <taxon>Tracheophyta</taxon>
        <taxon>Spermatophyta</taxon>
        <taxon>Magnoliopsida</taxon>
        <taxon>Liliopsida</taxon>
        <taxon>Poales</taxon>
        <taxon>Poaceae</taxon>
        <taxon>PACMAD clade</taxon>
        <taxon>Chloridoideae</taxon>
        <taxon>Eragrostideae</taxon>
        <taxon>Eragrostidinae</taxon>
        <taxon>Eragrostis</taxon>
    </lineage>
</organism>
<dbReference type="AlphaFoldDB" id="A0A5J9VEQ8"/>
<protein>
    <recommendedName>
        <fullName evidence="10">Serine-threonine/tyrosine-protein kinase catalytic domain-containing protein</fullName>
    </recommendedName>
</protein>
<evidence type="ECO:0000256" key="5">
    <source>
        <dbReference type="ARBA" id="ARBA00022989"/>
    </source>
</evidence>
<keyword evidence="5" id="KW-1133">Transmembrane helix</keyword>
<evidence type="ECO:0000256" key="3">
    <source>
        <dbReference type="ARBA" id="ARBA00022692"/>
    </source>
</evidence>